<reference evidence="1" key="1">
    <citation type="submission" date="2021-01" db="EMBL/GenBank/DDBJ databases">
        <authorList>
            <consortium name="Genoscope - CEA"/>
            <person name="William W."/>
        </authorList>
    </citation>
    <scope>NUCLEOTIDE SEQUENCE</scope>
</reference>
<gene>
    <name evidence="1" type="ORF">PPENT_87.1.T0890203</name>
</gene>
<dbReference type="AlphaFoldDB" id="A0A8S1WFA9"/>
<comment type="caution">
    <text evidence="1">The sequence shown here is derived from an EMBL/GenBank/DDBJ whole genome shotgun (WGS) entry which is preliminary data.</text>
</comment>
<dbReference type="Proteomes" id="UP000689195">
    <property type="component" value="Unassembled WGS sequence"/>
</dbReference>
<organism evidence="1 2">
    <name type="scientific">Paramecium pentaurelia</name>
    <dbReference type="NCBI Taxonomy" id="43138"/>
    <lineage>
        <taxon>Eukaryota</taxon>
        <taxon>Sar</taxon>
        <taxon>Alveolata</taxon>
        <taxon>Ciliophora</taxon>
        <taxon>Intramacronucleata</taxon>
        <taxon>Oligohymenophorea</taxon>
        <taxon>Peniculida</taxon>
        <taxon>Parameciidae</taxon>
        <taxon>Paramecium</taxon>
    </lineage>
</organism>
<keyword evidence="2" id="KW-1185">Reference proteome</keyword>
<proteinExistence type="predicted"/>
<name>A0A8S1WFA9_9CILI</name>
<protein>
    <submittedName>
        <fullName evidence="1">Uncharacterized protein</fullName>
    </submittedName>
</protein>
<accession>A0A8S1WFA9</accession>
<evidence type="ECO:0000313" key="1">
    <source>
        <dbReference type="EMBL" id="CAD8187681.1"/>
    </source>
</evidence>
<evidence type="ECO:0000313" key="2">
    <source>
        <dbReference type="Proteomes" id="UP000689195"/>
    </source>
</evidence>
<sequence length="355" mass="42904">MKYLIERNNQKNGKLLDGQTNQIRTKRIPRRPHDQMQHLIGKQNQMGNYKILRAPLIINQKIEVNEKCKQINFFNIFEKKQIFKIIRNRKNVCAVRFKQKMKLQQFQHLLQDTLSCHIFFYKSSDFPQKESYYLLQQLLKPIFVYSCQDQQRQRPTLYMAQQDILLTIAYTDKEKDIGVVRTNWSEYVMNIKGGRVYEDSSSEREFIIETNIYDERQQIIEITSQDILSHEIHMALQQETDEVDEQQRAFILKRMELISKWKEKIFSITLEEISDKQYKERDFHAPNHNISQYDLLRLYNVDMIPFQKQMLQINFAREKAIDNVGGHNKTSQTFNFLHKRKIFLQYYIRKRSNQN</sequence>
<dbReference type="EMBL" id="CAJJDO010000089">
    <property type="protein sequence ID" value="CAD8187681.1"/>
    <property type="molecule type" value="Genomic_DNA"/>
</dbReference>